<keyword evidence="4" id="KW-1185">Reference proteome</keyword>
<feature type="compositionally biased region" description="Basic and acidic residues" evidence="2">
    <location>
        <begin position="262"/>
        <end position="275"/>
    </location>
</feature>
<dbReference type="PaxDb" id="3055-EDP09717"/>
<keyword evidence="1" id="KW-0175">Coiled coil</keyword>
<dbReference type="GeneID" id="5715243"/>
<feature type="region of interest" description="Disordered" evidence="2">
    <location>
        <begin position="320"/>
        <end position="352"/>
    </location>
</feature>
<accession>A0A2K3E6B4</accession>
<dbReference type="KEGG" id="cre:CHLRE_01g023450v5"/>
<evidence type="ECO:0000256" key="1">
    <source>
        <dbReference type="SAM" id="Coils"/>
    </source>
</evidence>
<feature type="region of interest" description="Disordered" evidence="2">
    <location>
        <begin position="85"/>
        <end position="112"/>
    </location>
</feature>
<dbReference type="RefSeq" id="XP_001689979.2">
    <property type="nucleotide sequence ID" value="XM_001689927.3"/>
</dbReference>
<proteinExistence type="predicted"/>
<name>A0A2K3E6B4_CHLRE</name>
<protein>
    <submittedName>
        <fullName evidence="3">Uncharacterized protein</fullName>
    </submittedName>
</protein>
<dbReference type="Gramene" id="PNW88303">
    <property type="protein sequence ID" value="PNW88303"/>
    <property type="gene ID" value="CHLRE_01g023450v5"/>
</dbReference>
<reference evidence="3 4" key="1">
    <citation type="journal article" date="2007" name="Science">
        <title>The Chlamydomonas genome reveals the evolution of key animal and plant functions.</title>
        <authorList>
            <person name="Merchant S.S."/>
            <person name="Prochnik S.E."/>
            <person name="Vallon O."/>
            <person name="Harris E.H."/>
            <person name="Karpowicz S.J."/>
            <person name="Witman G.B."/>
            <person name="Terry A."/>
            <person name="Salamov A."/>
            <person name="Fritz-Laylin L.K."/>
            <person name="Marechal-Drouard L."/>
            <person name="Marshall W.F."/>
            <person name="Qu L.H."/>
            <person name="Nelson D.R."/>
            <person name="Sanderfoot A.A."/>
            <person name="Spalding M.H."/>
            <person name="Kapitonov V.V."/>
            <person name="Ren Q."/>
            <person name="Ferris P."/>
            <person name="Lindquist E."/>
            <person name="Shapiro H."/>
            <person name="Lucas S.M."/>
            <person name="Grimwood J."/>
            <person name="Schmutz J."/>
            <person name="Cardol P."/>
            <person name="Cerutti H."/>
            <person name="Chanfreau G."/>
            <person name="Chen C.L."/>
            <person name="Cognat V."/>
            <person name="Croft M.T."/>
            <person name="Dent R."/>
            <person name="Dutcher S."/>
            <person name="Fernandez E."/>
            <person name="Fukuzawa H."/>
            <person name="Gonzalez-Ballester D."/>
            <person name="Gonzalez-Halphen D."/>
            <person name="Hallmann A."/>
            <person name="Hanikenne M."/>
            <person name="Hippler M."/>
            <person name="Inwood W."/>
            <person name="Jabbari K."/>
            <person name="Kalanon M."/>
            <person name="Kuras R."/>
            <person name="Lefebvre P.A."/>
            <person name="Lemaire S.D."/>
            <person name="Lobanov A.V."/>
            <person name="Lohr M."/>
            <person name="Manuell A."/>
            <person name="Meier I."/>
            <person name="Mets L."/>
            <person name="Mittag M."/>
            <person name="Mittelmeier T."/>
            <person name="Moroney J.V."/>
            <person name="Moseley J."/>
            <person name="Napoli C."/>
            <person name="Nedelcu A.M."/>
            <person name="Niyogi K."/>
            <person name="Novoselov S.V."/>
            <person name="Paulsen I.T."/>
            <person name="Pazour G."/>
            <person name="Purton S."/>
            <person name="Ral J.P."/>
            <person name="Riano-Pachon D.M."/>
            <person name="Riekhof W."/>
            <person name="Rymarquis L."/>
            <person name="Schroda M."/>
            <person name="Stern D."/>
            <person name="Umen J."/>
            <person name="Willows R."/>
            <person name="Wilson N."/>
            <person name="Zimmer S.L."/>
            <person name="Allmer J."/>
            <person name="Balk J."/>
            <person name="Bisova K."/>
            <person name="Chen C.J."/>
            <person name="Elias M."/>
            <person name="Gendler K."/>
            <person name="Hauser C."/>
            <person name="Lamb M.R."/>
            <person name="Ledford H."/>
            <person name="Long J.C."/>
            <person name="Minagawa J."/>
            <person name="Page M.D."/>
            <person name="Pan J."/>
            <person name="Pootakham W."/>
            <person name="Roje S."/>
            <person name="Rose A."/>
            <person name="Stahlberg E."/>
            <person name="Terauchi A.M."/>
            <person name="Yang P."/>
            <person name="Ball S."/>
            <person name="Bowler C."/>
            <person name="Dieckmann C.L."/>
            <person name="Gladyshev V.N."/>
            <person name="Green P."/>
            <person name="Jorgensen R."/>
            <person name="Mayfield S."/>
            <person name="Mueller-Roeber B."/>
            <person name="Rajamani S."/>
            <person name="Sayre R.T."/>
            <person name="Brokstein P."/>
            <person name="Dubchak I."/>
            <person name="Goodstein D."/>
            <person name="Hornick L."/>
            <person name="Huang Y.W."/>
            <person name="Jhaveri J."/>
            <person name="Luo Y."/>
            <person name="Martinez D."/>
            <person name="Ngau W.C."/>
            <person name="Otillar B."/>
            <person name="Poliakov A."/>
            <person name="Porter A."/>
            <person name="Szajkowski L."/>
            <person name="Werner G."/>
            <person name="Zhou K."/>
            <person name="Grigoriev I.V."/>
            <person name="Rokhsar D.S."/>
            <person name="Grossman A.R."/>
        </authorList>
    </citation>
    <scope>NUCLEOTIDE SEQUENCE [LARGE SCALE GENOMIC DNA]</scope>
    <source>
        <strain evidence="4">CC-503</strain>
    </source>
</reference>
<feature type="compositionally biased region" description="Low complexity" evidence="2">
    <location>
        <begin position="283"/>
        <end position="297"/>
    </location>
</feature>
<dbReference type="Proteomes" id="UP000006906">
    <property type="component" value="Chromosome 1"/>
</dbReference>
<dbReference type="InParanoid" id="A0A2K3E6B4"/>
<dbReference type="ExpressionAtlas" id="A0A2K3E6B4">
    <property type="expression patterns" value="baseline"/>
</dbReference>
<dbReference type="AlphaFoldDB" id="A0A2K3E6B4"/>
<gene>
    <name evidence="3" type="ORF">CHLRE_01g023450v5</name>
</gene>
<feature type="compositionally biased region" description="Low complexity" evidence="2">
    <location>
        <begin position="96"/>
        <end position="108"/>
    </location>
</feature>
<evidence type="ECO:0000313" key="4">
    <source>
        <dbReference type="Proteomes" id="UP000006906"/>
    </source>
</evidence>
<feature type="region of interest" description="Disordered" evidence="2">
    <location>
        <begin position="162"/>
        <end position="297"/>
    </location>
</feature>
<sequence>MRRKGAQIAAAEARVNTEKQARLAAEVQAKEARARADREVAAARAAAAAAEARAAVAEQRSQQGQRAGATEGVAAVLDARQPAQAPLLPAGPPQQAPQQAQQPDRAFLLPPPQPAALAHAYTAPAAPAPAAAPAAAAAVAAAPAAAAALLVVGLPPEPALLPPVAHSGPQPRLHSKSTSGLRGLGRGSALGSQPAARGQGEPPSKRQRTFKQPRPRRIVPALDEQMQDAWGGGDGGGEAAAAGTSHAGGGGPLPVKGAVVVKQERREQGWDEDKAGTPPPPQQQQGDMATAAGTAAATAAAAEGAEAAAMVAVPSQAGAREEAAASPRGPLAASPQLQLAVPGPPLHGAAANTLAPAPAADQQAIAADTHGTAAGEVAGAGGSGSSGDGQELSVQHGGSALVLPAAAAPPAAAQSPMPLLLLSPAPAELQIHCPRVKTVSVLQQRLQEWAAKRWGPGVQPLRTFVVDLGGAELAQGPRDLEQRTLSIPGGVSVVICNGGLPVPVEVESCAGAEAESCAGAEADSCRHVALKRLDMKAVLWQNIEGSWQQVARGVVTATGAKTRVVVDECRLVVARAEAAAAATPTNRPVRSCRTASGPPLVRGGTKYFQSGVVAAEGARVLVRDCSITGPYSLELQREWAGSRNPLDCTGVFADGAGSQAVALRTRAEDCTKGFAACRGGMADAYGCVAQSCGNGFDVKTGSRMRCGHVASAAAAAATAAVLGTGAGNAGGAGSSNGGAGGTGGGCRASDVLFYGFAAYESAEMELLDGCSSERCEGAGCLARCGVLQATGFTSVVDGYGFWVTKPGASMQLQAGCVARGSTAQGFVAQDGARMQIGPPAEAAAAEDMSTALVVTGAGGAGAGVERPWDARAEGCRQEGFLAVEGELVLRPGARVAAVDCAADGFVAADGGKLDAAAASECLAQGCQKSGFGVEGAKSTLALGSSVCRAVGNKEGGVAVKEGGVVQGQLAEA</sequence>
<dbReference type="EMBL" id="CM008962">
    <property type="protein sequence ID" value="PNW88303.1"/>
    <property type="molecule type" value="Genomic_DNA"/>
</dbReference>
<organism evidence="3 4">
    <name type="scientific">Chlamydomonas reinhardtii</name>
    <name type="common">Chlamydomonas smithii</name>
    <dbReference type="NCBI Taxonomy" id="3055"/>
    <lineage>
        <taxon>Eukaryota</taxon>
        <taxon>Viridiplantae</taxon>
        <taxon>Chlorophyta</taxon>
        <taxon>core chlorophytes</taxon>
        <taxon>Chlorophyceae</taxon>
        <taxon>CS clade</taxon>
        <taxon>Chlamydomonadales</taxon>
        <taxon>Chlamydomonadaceae</taxon>
        <taxon>Chlamydomonas</taxon>
    </lineage>
</organism>
<feature type="compositionally biased region" description="Basic residues" evidence="2">
    <location>
        <begin position="205"/>
        <end position="217"/>
    </location>
</feature>
<evidence type="ECO:0000256" key="2">
    <source>
        <dbReference type="SAM" id="MobiDB-lite"/>
    </source>
</evidence>
<feature type="coiled-coil region" evidence="1">
    <location>
        <begin position="33"/>
        <end position="60"/>
    </location>
</feature>
<evidence type="ECO:0000313" key="3">
    <source>
        <dbReference type="EMBL" id="PNW88303.1"/>
    </source>
</evidence>
<dbReference type="OrthoDB" id="549469at2759"/>